<dbReference type="Pfam" id="PF00392">
    <property type="entry name" value="GntR"/>
    <property type="match status" value="1"/>
</dbReference>
<dbReference type="InterPro" id="IPR036390">
    <property type="entry name" value="WH_DNA-bd_sf"/>
</dbReference>
<evidence type="ECO:0000259" key="4">
    <source>
        <dbReference type="PROSITE" id="PS50949"/>
    </source>
</evidence>
<evidence type="ECO:0000256" key="3">
    <source>
        <dbReference type="ARBA" id="ARBA00023163"/>
    </source>
</evidence>
<feature type="domain" description="HTH gntR-type" evidence="4">
    <location>
        <begin position="13"/>
        <end position="80"/>
    </location>
</feature>
<dbReference type="Gene3D" id="1.20.120.530">
    <property type="entry name" value="GntR ligand-binding domain-like"/>
    <property type="match status" value="1"/>
</dbReference>
<proteinExistence type="predicted"/>
<sequence>MTDSGPRGPLLASTLADVVYTRLHEDLVLGRLRPNSLLLEGELADGLDVSRTPVREALQRLAKDGLVVSRRRRWVVVEPTLEEIRDIYDVRTAIEGFAARLVIERATQGQLDAIIDALRSREHAGPGFDEFVISNERFHRLIVEASGNRRLIEAHERSKHFYFNTQVARLYLPSELEESHRQHQALVKAILERDGDEADRVTREHITGAFAIIQQRGGR</sequence>
<dbReference type="RefSeq" id="WP_195893214.1">
    <property type="nucleotide sequence ID" value="NZ_JADOGI010000001.1"/>
</dbReference>
<dbReference type="EMBL" id="JADOGI010000001">
    <property type="protein sequence ID" value="MBF8184223.1"/>
    <property type="molecule type" value="Genomic_DNA"/>
</dbReference>
<keyword evidence="2" id="KW-0238">DNA-binding</keyword>
<dbReference type="PRINTS" id="PR00035">
    <property type="entry name" value="HTHGNTR"/>
</dbReference>
<dbReference type="PANTHER" id="PTHR43537:SF49">
    <property type="entry name" value="TRANSCRIPTIONAL REGULATORY PROTEIN"/>
    <property type="match status" value="1"/>
</dbReference>
<dbReference type="InterPro" id="IPR008920">
    <property type="entry name" value="TF_FadR/GntR_C"/>
</dbReference>
<dbReference type="InterPro" id="IPR011711">
    <property type="entry name" value="GntR_C"/>
</dbReference>
<reference evidence="5" key="1">
    <citation type="submission" date="2020-11" db="EMBL/GenBank/DDBJ databases">
        <title>Whole-genome analyses of Nonomuraea sp. K274.</title>
        <authorList>
            <person name="Veyisoglu A."/>
        </authorList>
    </citation>
    <scope>NUCLEOTIDE SEQUENCE</scope>
    <source>
        <strain evidence="5">K274</strain>
    </source>
</reference>
<dbReference type="SUPFAM" id="SSF48008">
    <property type="entry name" value="GntR ligand-binding domain-like"/>
    <property type="match status" value="1"/>
</dbReference>
<dbReference type="Pfam" id="PF07729">
    <property type="entry name" value="FCD"/>
    <property type="match status" value="1"/>
</dbReference>
<dbReference type="Gene3D" id="1.10.10.10">
    <property type="entry name" value="Winged helix-like DNA-binding domain superfamily/Winged helix DNA-binding domain"/>
    <property type="match status" value="1"/>
</dbReference>
<evidence type="ECO:0000313" key="5">
    <source>
        <dbReference type="EMBL" id="MBF8184223.1"/>
    </source>
</evidence>
<dbReference type="InterPro" id="IPR000524">
    <property type="entry name" value="Tscrpt_reg_HTH_GntR"/>
</dbReference>
<keyword evidence="1" id="KW-0805">Transcription regulation</keyword>
<dbReference type="SMART" id="SM00895">
    <property type="entry name" value="FCD"/>
    <property type="match status" value="1"/>
</dbReference>
<gene>
    <name evidence="5" type="ORF">ITP53_00355</name>
</gene>
<dbReference type="SMART" id="SM00345">
    <property type="entry name" value="HTH_GNTR"/>
    <property type="match status" value="1"/>
</dbReference>
<dbReference type="GO" id="GO:0003677">
    <property type="term" value="F:DNA binding"/>
    <property type="evidence" value="ECO:0007669"/>
    <property type="project" value="UniProtKB-KW"/>
</dbReference>
<dbReference type="PROSITE" id="PS50949">
    <property type="entry name" value="HTH_GNTR"/>
    <property type="match status" value="1"/>
</dbReference>
<accession>A0A931EYM4</accession>
<protein>
    <submittedName>
        <fullName evidence="5">GntR family transcriptional regulator</fullName>
    </submittedName>
</protein>
<comment type="caution">
    <text evidence="5">The sequence shown here is derived from an EMBL/GenBank/DDBJ whole genome shotgun (WGS) entry which is preliminary data.</text>
</comment>
<organism evidence="5 6">
    <name type="scientific">Nonomuraea cypriaca</name>
    <dbReference type="NCBI Taxonomy" id="1187855"/>
    <lineage>
        <taxon>Bacteria</taxon>
        <taxon>Bacillati</taxon>
        <taxon>Actinomycetota</taxon>
        <taxon>Actinomycetes</taxon>
        <taxon>Streptosporangiales</taxon>
        <taxon>Streptosporangiaceae</taxon>
        <taxon>Nonomuraea</taxon>
    </lineage>
</organism>
<dbReference type="GO" id="GO:0003700">
    <property type="term" value="F:DNA-binding transcription factor activity"/>
    <property type="evidence" value="ECO:0007669"/>
    <property type="project" value="InterPro"/>
</dbReference>
<keyword evidence="6" id="KW-1185">Reference proteome</keyword>
<dbReference type="SUPFAM" id="SSF46785">
    <property type="entry name" value="Winged helix' DNA-binding domain"/>
    <property type="match status" value="1"/>
</dbReference>
<dbReference type="InterPro" id="IPR036388">
    <property type="entry name" value="WH-like_DNA-bd_sf"/>
</dbReference>
<evidence type="ECO:0000313" key="6">
    <source>
        <dbReference type="Proteomes" id="UP000605361"/>
    </source>
</evidence>
<dbReference type="Proteomes" id="UP000605361">
    <property type="component" value="Unassembled WGS sequence"/>
</dbReference>
<evidence type="ECO:0000256" key="2">
    <source>
        <dbReference type="ARBA" id="ARBA00023125"/>
    </source>
</evidence>
<dbReference type="PANTHER" id="PTHR43537">
    <property type="entry name" value="TRANSCRIPTIONAL REGULATOR, GNTR FAMILY"/>
    <property type="match status" value="1"/>
</dbReference>
<evidence type="ECO:0000256" key="1">
    <source>
        <dbReference type="ARBA" id="ARBA00023015"/>
    </source>
</evidence>
<keyword evidence="3" id="KW-0804">Transcription</keyword>
<name>A0A931EYM4_9ACTN</name>
<dbReference type="AlphaFoldDB" id="A0A931EYM4"/>